<dbReference type="InterPro" id="IPR005119">
    <property type="entry name" value="LysR_subst-bd"/>
</dbReference>
<sequence length="285" mass="31322">MDVRSLQLFQHLANSLHFGKTAEALYVSPSTLSRAIQRLEEECGAALFVRDNRKVKLTAAGSRLLEFSQQTLAGWQQVKSEIQRHSQEIAGELSLFCSVTASYSHLPALLERFRHLYPQVEIKLTTGDPGVSTDKVLTGKADMAIAVDAPDFPPELAFHHLDTLPLVMICPASMRLTQLEQVDWRGVSMVLPDSGPSKRIVHHWLAEHGIRPNVYATVGGHEAIVSMVALGCGIGIVPRPVVEQSILADKIAIIALGDIEPFRLGLCCLKERATDPLIRALLEQI</sequence>
<dbReference type="Pfam" id="PF00126">
    <property type="entry name" value="HTH_1"/>
    <property type="match status" value="1"/>
</dbReference>
<keyword evidence="4" id="KW-0804">Transcription</keyword>
<comment type="caution">
    <text evidence="6">The sequence shown here is derived from an EMBL/GenBank/DDBJ whole genome shotgun (WGS) entry which is preliminary data.</text>
</comment>
<dbReference type="InterPro" id="IPR036388">
    <property type="entry name" value="WH-like_DNA-bd_sf"/>
</dbReference>
<evidence type="ECO:0000313" key="7">
    <source>
        <dbReference type="Proteomes" id="UP000606935"/>
    </source>
</evidence>
<feature type="domain" description="HTH lysR-type" evidence="5">
    <location>
        <begin position="1"/>
        <end position="58"/>
    </location>
</feature>
<dbReference type="Pfam" id="PF03466">
    <property type="entry name" value="LysR_substrate"/>
    <property type="match status" value="1"/>
</dbReference>
<dbReference type="PRINTS" id="PR00039">
    <property type="entry name" value="HTHLYSR"/>
</dbReference>
<dbReference type="RefSeq" id="WP_188691340.1">
    <property type="nucleotide sequence ID" value="NZ_BMLS01000001.1"/>
</dbReference>
<dbReference type="EMBL" id="BMLS01000001">
    <property type="protein sequence ID" value="GGO66547.1"/>
    <property type="molecule type" value="Genomic_DNA"/>
</dbReference>
<comment type="similarity">
    <text evidence="1">Belongs to the LysR transcriptional regulatory family.</text>
</comment>
<dbReference type="InterPro" id="IPR000847">
    <property type="entry name" value="LysR_HTH_N"/>
</dbReference>
<proteinExistence type="inferred from homology"/>
<reference evidence="6" key="1">
    <citation type="journal article" date="2014" name="Int. J. Syst. Evol. Microbiol.">
        <title>Complete genome sequence of Corynebacterium casei LMG S-19264T (=DSM 44701T), isolated from a smear-ripened cheese.</title>
        <authorList>
            <consortium name="US DOE Joint Genome Institute (JGI-PGF)"/>
            <person name="Walter F."/>
            <person name="Albersmeier A."/>
            <person name="Kalinowski J."/>
            <person name="Ruckert C."/>
        </authorList>
    </citation>
    <scope>NUCLEOTIDE SEQUENCE</scope>
    <source>
        <strain evidence="6">CGMCC 1.7086</strain>
    </source>
</reference>
<evidence type="ECO:0000256" key="4">
    <source>
        <dbReference type="ARBA" id="ARBA00023163"/>
    </source>
</evidence>
<dbReference type="FunFam" id="1.10.10.10:FF:000001">
    <property type="entry name" value="LysR family transcriptional regulator"/>
    <property type="match status" value="1"/>
</dbReference>
<dbReference type="Gene3D" id="3.40.190.290">
    <property type="match status" value="1"/>
</dbReference>
<dbReference type="PROSITE" id="PS50931">
    <property type="entry name" value="HTH_LYSR"/>
    <property type="match status" value="1"/>
</dbReference>
<name>A0A918DH19_9ALTE</name>
<dbReference type="SUPFAM" id="SSF53850">
    <property type="entry name" value="Periplasmic binding protein-like II"/>
    <property type="match status" value="1"/>
</dbReference>
<keyword evidence="7" id="KW-1185">Reference proteome</keyword>
<dbReference type="Proteomes" id="UP000606935">
    <property type="component" value="Unassembled WGS sequence"/>
</dbReference>
<dbReference type="InterPro" id="IPR036390">
    <property type="entry name" value="WH_DNA-bd_sf"/>
</dbReference>
<dbReference type="PANTHER" id="PTHR30126:SF81">
    <property type="entry name" value="HTH-TYPE TRANSCRIPTIONAL REGULATOR ILVY"/>
    <property type="match status" value="1"/>
</dbReference>
<protein>
    <submittedName>
        <fullName evidence="6">Transcriptional regulator IlvY</fullName>
    </submittedName>
</protein>
<dbReference type="GO" id="GO:0000976">
    <property type="term" value="F:transcription cis-regulatory region binding"/>
    <property type="evidence" value="ECO:0007669"/>
    <property type="project" value="TreeGrafter"/>
</dbReference>
<dbReference type="PANTHER" id="PTHR30126">
    <property type="entry name" value="HTH-TYPE TRANSCRIPTIONAL REGULATOR"/>
    <property type="match status" value="1"/>
</dbReference>
<accession>A0A918DH19</accession>
<dbReference type="SUPFAM" id="SSF46785">
    <property type="entry name" value="Winged helix' DNA-binding domain"/>
    <property type="match status" value="1"/>
</dbReference>
<evidence type="ECO:0000256" key="1">
    <source>
        <dbReference type="ARBA" id="ARBA00009437"/>
    </source>
</evidence>
<dbReference type="NCBIfam" id="NF008722">
    <property type="entry name" value="PRK11716.1"/>
    <property type="match status" value="1"/>
</dbReference>
<evidence type="ECO:0000256" key="2">
    <source>
        <dbReference type="ARBA" id="ARBA00023015"/>
    </source>
</evidence>
<keyword evidence="3" id="KW-0238">DNA-binding</keyword>
<evidence type="ECO:0000259" key="5">
    <source>
        <dbReference type="PROSITE" id="PS50931"/>
    </source>
</evidence>
<keyword evidence="2" id="KW-0805">Transcription regulation</keyword>
<reference evidence="6" key="2">
    <citation type="submission" date="2020-09" db="EMBL/GenBank/DDBJ databases">
        <authorList>
            <person name="Sun Q."/>
            <person name="Zhou Y."/>
        </authorList>
    </citation>
    <scope>NUCLEOTIDE SEQUENCE</scope>
    <source>
        <strain evidence="6">CGMCC 1.7086</strain>
    </source>
</reference>
<evidence type="ECO:0000256" key="3">
    <source>
        <dbReference type="ARBA" id="ARBA00023125"/>
    </source>
</evidence>
<organism evidence="6 7">
    <name type="scientific">Bowmanella pacifica</name>
    <dbReference type="NCBI Taxonomy" id="502051"/>
    <lineage>
        <taxon>Bacteria</taxon>
        <taxon>Pseudomonadati</taxon>
        <taxon>Pseudomonadota</taxon>
        <taxon>Gammaproteobacteria</taxon>
        <taxon>Alteromonadales</taxon>
        <taxon>Alteromonadaceae</taxon>
        <taxon>Bowmanella</taxon>
    </lineage>
</organism>
<dbReference type="AlphaFoldDB" id="A0A918DH19"/>
<gene>
    <name evidence="6" type="primary">ilvY</name>
    <name evidence="6" type="ORF">GCM10010982_10990</name>
</gene>
<dbReference type="Gene3D" id="1.10.10.10">
    <property type="entry name" value="Winged helix-like DNA-binding domain superfamily/Winged helix DNA-binding domain"/>
    <property type="match status" value="1"/>
</dbReference>
<evidence type="ECO:0000313" key="6">
    <source>
        <dbReference type="EMBL" id="GGO66547.1"/>
    </source>
</evidence>
<dbReference type="GO" id="GO:0003700">
    <property type="term" value="F:DNA-binding transcription factor activity"/>
    <property type="evidence" value="ECO:0007669"/>
    <property type="project" value="InterPro"/>
</dbReference>